<sequence>MAKVMDMKRLKNTMWSLLTDCLDKPLKEAEGAETMQVSGEKAFSQTTRTLLQRLPHTMAQNMSVPLAFVALLHLANEKNLELVKVDDMSDIVIKQGR</sequence>
<evidence type="ECO:0000313" key="11">
    <source>
        <dbReference type="EMBL" id="KAG5840307.1"/>
    </source>
</evidence>
<dbReference type="GO" id="GO:0051301">
    <property type="term" value="P:cell division"/>
    <property type="evidence" value="ECO:0007669"/>
    <property type="project" value="UniProtKB-KW"/>
</dbReference>
<keyword evidence="12" id="KW-1185">Reference proteome</keyword>
<keyword evidence="8" id="KW-0498">Mitosis</keyword>
<organism evidence="11 12">
    <name type="scientific">Anguilla anguilla</name>
    <name type="common">European freshwater eel</name>
    <name type="synonym">Muraena anguilla</name>
    <dbReference type="NCBI Taxonomy" id="7936"/>
    <lineage>
        <taxon>Eukaryota</taxon>
        <taxon>Metazoa</taxon>
        <taxon>Chordata</taxon>
        <taxon>Craniata</taxon>
        <taxon>Vertebrata</taxon>
        <taxon>Euteleostomi</taxon>
        <taxon>Actinopterygii</taxon>
        <taxon>Neopterygii</taxon>
        <taxon>Teleostei</taxon>
        <taxon>Anguilliformes</taxon>
        <taxon>Anguillidae</taxon>
        <taxon>Anguilla</taxon>
    </lineage>
</organism>
<keyword evidence="10" id="KW-0131">Cell cycle</keyword>
<keyword evidence="6" id="KW-0963">Cytoplasm</keyword>
<keyword evidence="5" id="KW-0158">Chromosome</keyword>
<accession>A0A9D3M254</accession>
<evidence type="ECO:0000256" key="5">
    <source>
        <dbReference type="ARBA" id="ARBA00022454"/>
    </source>
</evidence>
<name>A0A9D3M254_ANGAN</name>
<comment type="similarity">
    <text evidence="3">Belongs to the CND2 (condensin subunit 2) family.</text>
</comment>
<dbReference type="Pfam" id="PF05786">
    <property type="entry name" value="Cnd2"/>
    <property type="match status" value="1"/>
</dbReference>
<gene>
    <name evidence="11" type="ORF">ANANG_G00187430</name>
</gene>
<evidence type="ECO:0000256" key="2">
    <source>
        <dbReference type="ARBA" id="ARBA00004496"/>
    </source>
</evidence>
<dbReference type="Proteomes" id="UP001044222">
    <property type="component" value="Chromosome 10"/>
</dbReference>
<reference evidence="11" key="1">
    <citation type="submission" date="2021-01" db="EMBL/GenBank/DDBJ databases">
        <title>A chromosome-scale assembly of European eel, Anguilla anguilla.</title>
        <authorList>
            <person name="Henkel C."/>
            <person name="Jong-Raadsen S.A."/>
            <person name="Dufour S."/>
            <person name="Weltzien F.-A."/>
            <person name="Palstra A.P."/>
            <person name="Pelster B."/>
            <person name="Spaink H.P."/>
            <person name="Van Den Thillart G.E."/>
            <person name="Jansen H."/>
            <person name="Zahm M."/>
            <person name="Klopp C."/>
            <person name="Cedric C."/>
            <person name="Louis A."/>
            <person name="Berthelot C."/>
            <person name="Parey E."/>
            <person name="Roest Crollius H."/>
            <person name="Montfort J."/>
            <person name="Robinson-Rechavi M."/>
            <person name="Bucao C."/>
            <person name="Bouchez O."/>
            <person name="Gislard M."/>
            <person name="Lluch J."/>
            <person name="Milhes M."/>
            <person name="Lampietro C."/>
            <person name="Lopez Roques C."/>
            <person name="Donnadieu C."/>
            <person name="Braasch I."/>
            <person name="Desvignes T."/>
            <person name="Postlethwait J."/>
            <person name="Bobe J."/>
            <person name="Guiguen Y."/>
            <person name="Dirks R."/>
        </authorList>
    </citation>
    <scope>NUCLEOTIDE SEQUENCE</scope>
    <source>
        <strain evidence="11">Tag_6206</strain>
        <tissue evidence="11">Liver</tissue>
    </source>
</reference>
<evidence type="ECO:0000256" key="3">
    <source>
        <dbReference type="ARBA" id="ARBA00009471"/>
    </source>
</evidence>
<dbReference type="GO" id="GO:0007076">
    <property type="term" value="P:mitotic chromosome condensation"/>
    <property type="evidence" value="ECO:0007669"/>
    <property type="project" value="InterPro"/>
</dbReference>
<keyword evidence="7" id="KW-0132">Cell division</keyword>
<dbReference type="GO" id="GO:0000796">
    <property type="term" value="C:condensin complex"/>
    <property type="evidence" value="ECO:0007669"/>
    <property type="project" value="InterPro"/>
</dbReference>
<dbReference type="EMBL" id="JAFIRN010000010">
    <property type="protein sequence ID" value="KAG5840307.1"/>
    <property type="molecule type" value="Genomic_DNA"/>
</dbReference>
<evidence type="ECO:0000256" key="6">
    <source>
        <dbReference type="ARBA" id="ARBA00022490"/>
    </source>
</evidence>
<dbReference type="PANTHER" id="PTHR13108:SF9">
    <property type="entry name" value="CONDENSIN COMPLEX SUBUNIT 2"/>
    <property type="match status" value="1"/>
</dbReference>
<keyword evidence="9" id="KW-0226">DNA condensation</keyword>
<evidence type="ECO:0000256" key="10">
    <source>
        <dbReference type="ARBA" id="ARBA00023306"/>
    </source>
</evidence>
<dbReference type="GO" id="GO:0005737">
    <property type="term" value="C:cytoplasm"/>
    <property type="evidence" value="ECO:0007669"/>
    <property type="project" value="UniProtKB-SubCell"/>
</dbReference>
<evidence type="ECO:0000256" key="7">
    <source>
        <dbReference type="ARBA" id="ARBA00022618"/>
    </source>
</evidence>
<evidence type="ECO:0000256" key="9">
    <source>
        <dbReference type="ARBA" id="ARBA00023067"/>
    </source>
</evidence>
<protein>
    <recommendedName>
        <fullName evidence="4">Condensin complex subunit 2</fullName>
    </recommendedName>
</protein>
<proteinExistence type="inferred from homology"/>
<dbReference type="GO" id="GO:0003682">
    <property type="term" value="F:chromatin binding"/>
    <property type="evidence" value="ECO:0007669"/>
    <property type="project" value="TreeGrafter"/>
</dbReference>
<dbReference type="AlphaFoldDB" id="A0A9D3M254"/>
<evidence type="ECO:0000256" key="8">
    <source>
        <dbReference type="ARBA" id="ARBA00022776"/>
    </source>
</evidence>
<comment type="subcellular location">
    <subcellularLocation>
        <location evidence="1">Chromosome</location>
    </subcellularLocation>
    <subcellularLocation>
        <location evidence="2">Cytoplasm</location>
    </subcellularLocation>
</comment>
<dbReference type="PANTHER" id="PTHR13108">
    <property type="entry name" value="CONDENSIN COMPLEX SUBUNIT 2"/>
    <property type="match status" value="1"/>
</dbReference>
<dbReference type="InterPro" id="IPR022816">
    <property type="entry name" value="Condensin_barren_su2"/>
</dbReference>
<evidence type="ECO:0000313" key="12">
    <source>
        <dbReference type="Proteomes" id="UP001044222"/>
    </source>
</evidence>
<comment type="caution">
    <text evidence="11">The sequence shown here is derived from an EMBL/GenBank/DDBJ whole genome shotgun (WGS) entry which is preliminary data.</text>
</comment>
<evidence type="ECO:0000256" key="1">
    <source>
        <dbReference type="ARBA" id="ARBA00004286"/>
    </source>
</evidence>
<evidence type="ECO:0000256" key="4">
    <source>
        <dbReference type="ARBA" id="ARBA00016065"/>
    </source>
</evidence>